<evidence type="ECO:0000313" key="1">
    <source>
        <dbReference type="EMBL" id="OEH86260.1"/>
    </source>
</evidence>
<name>A0A1E5L7Y8_9FIRM</name>
<dbReference type="STRING" id="1390249.BHU72_12050"/>
<sequence length="101" mass="11175">MIPLYDKIVDWSQKRFQTSSPTGTHHANTYLDIQGSGYLVCIHRNGTNVAISLQIDGGAIYNISSGQDNTVNLFPIRFNTSLVIKTNTTVDGNNFAWVVLD</sequence>
<evidence type="ECO:0000313" key="2">
    <source>
        <dbReference type="Proteomes" id="UP000095255"/>
    </source>
</evidence>
<reference evidence="1 2" key="1">
    <citation type="submission" date="2016-09" db="EMBL/GenBank/DDBJ databases">
        <title>Desulfuribacillus arsenicus sp. nov., an obligately anaerobic, dissimilatory arsenic- and antimonate-reducing bacterium isolated from anoxic sediments.</title>
        <authorList>
            <person name="Abin C.A."/>
            <person name="Hollibaugh J.T."/>
        </authorList>
    </citation>
    <scope>NUCLEOTIDE SEQUENCE [LARGE SCALE GENOMIC DNA]</scope>
    <source>
        <strain evidence="1 2">MLFW-2</strain>
    </source>
</reference>
<gene>
    <name evidence="1" type="ORF">BHU72_12050</name>
</gene>
<accession>A0A1E5L7Y8</accession>
<keyword evidence="2" id="KW-1185">Reference proteome</keyword>
<organism evidence="1 2">
    <name type="scientific">Desulfuribacillus stibiiarsenatis</name>
    <dbReference type="NCBI Taxonomy" id="1390249"/>
    <lineage>
        <taxon>Bacteria</taxon>
        <taxon>Bacillati</taxon>
        <taxon>Bacillota</taxon>
        <taxon>Desulfuribacillia</taxon>
        <taxon>Desulfuribacillales</taxon>
        <taxon>Desulfuribacillaceae</taxon>
        <taxon>Desulfuribacillus</taxon>
    </lineage>
</organism>
<comment type="caution">
    <text evidence="1">The sequence shown here is derived from an EMBL/GenBank/DDBJ whole genome shotgun (WGS) entry which is preliminary data.</text>
</comment>
<dbReference type="AlphaFoldDB" id="A0A1E5L7Y8"/>
<dbReference type="RefSeq" id="WP_069701488.1">
    <property type="nucleotide sequence ID" value="NZ_MJAT01000006.1"/>
</dbReference>
<proteinExistence type="predicted"/>
<protein>
    <submittedName>
        <fullName evidence="1">Uncharacterized protein</fullName>
    </submittedName>
</protein>
<dbReference type="Proteomes" id="UP000095255">
    <property type="component" value="Unassembled WGS sequence"/>
</dbReference>
<dbReference type="EMBL" id="MJAT01000006">
    <property type="protein sequence ID" value="OEH86260.1"/>
    <property type="molecule type" value="Genomic_DNA"/>
</dbReference>